<evidence type="ECO:0000256" key="3">
    <source>
        <dbReference type="ARBA" id="ARBA00023163"/>
    </source>
</evidence>
<dbReference type="InterPro" id="IPR036864">
    <property type="entry name" value="Zn2-C6_fun-type_DNA-bd_sf"/>
</dbReference>
<dbReference type="OrthoDB" id="3790821at2759"/>
<dbReference type="PANTHER" id="PTHR47424">
    <property type="entry name" value="REGULATORY PROTEIN GAL4"/>
    <property type="match status" value="1"/>
</dbReference>
<dbReference type="PROSITE" id="PS00463">
    <property type="entry name" value="ZN2_CY6_FUNGAL_1"/>
    <property type="match status" value="1"/>
</dbReference>
<dbReference type="AlphaFoldDB" id="A0A9P6G6F3"/>
<reference evidence="7" key="1">
    <citation type="journal article" date="2020" name="Mol. Plant Microbe Interact.">
        <title>Genome Sequence of the Biocontrol Agent Coniothyrium minitans strain Conio (IMI 134523).</title>
        <authorList>
            <person name="Patel D."/>
            <person name="Shittu T.A."/>
            <person name="Baroncelli R."/>
            <person name="Muthumeenakshi S."/>
            <person name="Osborne T.H."/>
            <person name="Janganan T.K."/>
            <person name="Sreenivasaprasad S."/>
        </authorList>
    </citation>
    <scope>NUCLEOTIDE SEQUENCE</scope>
    <source>
        <strain evidence="7">Conio</strain>
    </source>
</reference>
<evidence type="ECO:0000256" key="5">
    <source>
        <dbReference type="SAM" id="MobiDB-lite"/>
    </source>
</evidence>
<dbReference type="GO" id="GO:0008270">
    <property type="term" value="F:zinc ion binding"/>
    <property type="evidence" value="ECO:0007669"/>
    <property type="project" value="InterPro"/>
</dbReference>
<keyword evidence="8" id="KW-1185">Reference proteome</keyword>
<keyword evidence="4" id="KW-0539">Nucleus</keyword>
<dbReference type="CDD" id="cd00067">
    <property type="entry name" value="GAL4"/>
    <property type="match status" value="1"/>
</dbReference>
<dbReference type="GO" id="GO:0000978">
    <property type="term" value="F:RNA polymerase II cis-regulatory region sequence-specific DNA binding"/>
    <property type="evidence" value="ECO:0007669"/>
    <property type="project" value="TreeGrafter"/>
</dbReference>
<protein>
    <submittedName>
        <fullName evidence="7">C6 zinc finger domain-containing protein</fullName>
    </submittedName>
</protein>
<keyword evidence="2" id="KW-0238">DNA-binding</keyword>
<dbReference type="EMBL" id="WJXW01000016">
    <property type="protein sequence ID" value="KAF9729388.1"/>
    <property type="molecule type" value="Genomic_DNA"/>
</dbReference>
<evidence type="ECO:0000256" key="2">
    <source>
        <dbReference type="ARBA" id="ARBA00023125"/>
    </source>
</evidence>
<dbReference type="PANTHER" id="PTHR47424:SF3">
    <property type="entry name" value="REGULATORY PROTEIN GAL4"/>
    <property type="match status" value="1"/>
</dbReference>
<evidence type="ECO:0000313" key="7">
    <source>
        <dbReference type="EMBL" id="KAF9729388.1"/>
    </source>
</evidence>
<dbReference type="GO" id="GO:0005634">
    <property type="term" value="C:nucleus"/>
    <property type="evidence" value="ECO:0007669"/>
    <property type="project" value="TreeGrafter"/>
</dbReference>
<dbReference type="Pfam" id="PF00172">
    <property type="entry name" value="Zn_clus"/>
    <property type="match status" value="1"/>
</dbReference>
<dbReference type="Proteomes" id="UP000756921">
    <property type="component" value="Unassembled WGS sequence"/>
</dbReference>
<dbReference type="InterPro" id="IPR001138">
    <property type="entry name" value="Zn2Cys6_DnaBD"/>
</dbReference>
<evidence type="ECO:0000313" key="8">
    <source>
        <dbReference type="Proteomes" id="UP000756921"/>
    </source>
</evidence>
<evidence type="ECO:0000256" key="1">
    <source>
        <dbReference type="ARBA" id="ARBA00023015"/>
    </source>
</evidence>
<dbReference type="PROSITE" id="PS50048">
    <property type="entry name" value="ZN2_CY6_FUNGAL_2"/>
    <property type="match status" value="1"/>
</dbReference>
<feature type="domain" description="Zn(2)-C6 fungal-type" evidence="6">
    <location>
        <begin position="35"/>
        <end position="64"/>
    </location>
</feature>
<feature type="region of interest" description="Disordered" evidence="5">
    <location>
        <begin position="69"/>
        <end position="119"/>
    </location>
</feature>
<organism evidence="7 8">
    <name type="scientific">Paraphaeosphaeria minitans</name>
    <dbReference type="NCBI Taxonomy" id="565426"/>
    <lineage>
        <taxon>Eukaryota</taxon>
        <taxon>Fungi</taxon>
        <taxon>Dikarya</taxon>
        <taxon>Ascomycota</taxon>
        <taxon>Pezizomycotina</taxon>
        <taxon>Dothideomycetes</taxon>
        <taxon>Pleosporomycetidae</taxon>
        <taxon>Pleosporales</taxon>
        <taxon>Massarineae</taxon>
        <taxon>Didymosphaeriaceae</taxon>
        <taxon>Paraphaeosphaeria</taxon>
    </lineage>
</organism>
<dbReference type="InterPro" id="IPR051127">
    <property type="entry name" value="Fungal_SecMet_Regulators"/>
</dbReference>
<dbReference type="GO" id="GO:0000435">
    <property type="term" value="P:positive regulation of transcription from RNA polymerase II promoter by galactose"/>
    <property type="evidence" value="ECO:0007669"/>
    <property type="project" value="TreeGrafter"/>
</dbReference>
<keyword evidence="1" id="KW-0805">Transcription regulation</keyword>
<evidence type="ECO:0000259" key="6">
    <source>
        <dbReference type="PROSITE" id="PS50048"/>
    </source>
</evidence>
<comment type="caution">
    <text evidence="7">The sequence shown here is derived from an EMBL/GenBank/DDBJ whole genome shotgun (WGS) entry which is preliminary data.</text>
</comment>
<proteinExistence type="predicted"/>
<name>A0A9P6G6F3_9PLEO</name>
<dbReference type="Gene3D" id="4.10.240.10">
    <property type="entry name" value="Zn(2)-C6 fungal-type DNA-binding domain"/>
    <property type="match status" value="1"/>
</dbReference>
<evidence type="ECO:0000256" key="4">
    <source>
        <dbReference type="ARBA" id="ARBA00023242"/>
    </source>
</evidence>
<keyword evidence="3" id="KW-0804">Transcription</keyword>
<dbReference type="SMART" id="SM00066">
    <property type="entry name" value="GAL4"/>
    <property type="match status" value="1"/>
</dbReference>
<dbReference type="GO" id="GO:0000981">
    <property type="term" value="F:DNA-binding transcription factor activity, RNA polymerase II-specific"/>
    <property type="evidence" value="ECO:0007669"/>
    <property type="project" value="InterPro"/>
</dbReference>
<gene>
    <name evidence="7" type="ORF">PMIN01_12252</name>
</gene>
<sequence>MFSTLRCNSTKGKEGIIDYSHRPASDEGSGIHHTACEHCRCKKLRCSGKTPCERCSSKGIDCQYPTMPKGRRRRAVAGVQKPAAGGGSTTSASAATDPLTPSSHNPVRQEPMGSPSAGTNHSFTFFNLSSLDTHASPEDAFDGLVDGENDPSQLMEYDSMLDFGDAGMAVGFSEHLLPSVFSPSVDMMSLDQELTTLPTLNEHASAREGNIAPDSISPGATSRALGKPPNHGPLLGVLGAQDPDATHNKIDALARYSLISPASSASSGRPSTNQGVIPMASSPPKHCGQPCECLEASSRIMEVWEGRRHDGANASIDGLLVLQRQTIQQGHSVLACECCSIKSSSMMLPLMLCEKLVLSLDQCSEPYLLTGAGKGKVGDFEVRTGQEWAQLMRALAALQSNAARELIQRFRMIAQSAGWQTQLAILVKIEERFHSAVRNQVVRRKDPV</sequence>
<dbReference type="SUPFAM" id="SSF57701">
    <property type="entry name" value="Zn2/Cys6 DNA-binding domain"/>
    <property type="match status" value="1"/>
</dbReference>
<accession>A0A9P6G6F3</accession>